<accession>A0A9W6PSH2</accession>
<organism evidence="1 2">
    <name type="scientific">Actinomadura rubrobrunea</name>
    <dbReference type="NCBI Taxonomy" id="115335"/>
    <lineage>
        <taxon>Bacteria</taxon>
        <taxon>Bacillati</taxon>
        <taxon>Actinomycetota</taxon>
        <taxon>Actinomycetes</taxon>
        <taxon>Streptosporangiales</taxon>
        <taxon>Thermomonosporaceae</taxon>
        <taxon>Actinomadura</taxon>
    </lineage>
</organism>
<dbReference type="EMBL" id="BSRZ01000001">
    <property type="protein sequence ID" value="GLW62790.1"/>
    <property type="molecule type" value="Genomic_DNA"/>
</dbReference>
<reference evidence="1" key="1">
    <citation type="submission" date="2023-02" db="EMBL/GenBank/DDBJ databases">
        <title>Actinomadura rubrobrunea NBRC 14622.</title>
        <authorList>
            <person name="Ichikawa N."/>
            <person name="Sato H."/>
            <person name="Tonouchi N."/>
        </authorList>
    </citation>
    <scope>NUCLEOTIDE SEQUENCE</scope>
    <source>
        <strain evidence="1">NBRC 14622</strain>
    </source>
</reference>
<keyword evidence="2" id="KW-1185">Reference proteome</keyword>
<sequence>MVSARSPVRAGPTVAPRCGRRTVVHHLYPHRAMIRFGGRRVGRPAEPGAGGGALRTDGLAEQRNRHGAAGVSGVTFTGRAWGGVRRGGG</sequence>
<gene>
    <name evidence="1" type="ORF">Arub01_10340</name>
</gene>
<proteinExistence type="predicted"/>
<comment type="caution">
    <text evidence="1">The sequence shown here is derived from an EMBL/GenBank/DDBJ whole genome shotgun (WGS) entry which is preliminary data.</text>
</comment>
<dbReference type="Proteomes" id="UP001165124">
    <property type="component" value="Unassembled WGS sequence"/>
</dbReference>
<protein>
    <submittedName>
        <fullName evidence="1">Uncharacterized protein</fullName>
    </submittedName>
</protein>
<evidence type="ECO:0000313" key="2">
    <source>
        <dbReference type="Proteomes" id="UP001165124"/>
    </source>
</evidence>
<name>A0A9W6PSH2_9ACTN</name>
<dbReference type="AlphaFoldDB" id="A0A9W6PSH2"/>
<evidence type="ECO:0000313" key="1">
    <source>
        <dbReference type="EMBL" id="GLW62790.1"/>
    </source>
</evidence>